<dbReference type="Proteomes" id="UP000026962">
    <property type="component" value="Chromosome 8"/>
</dbReference>
<sequence>MKHEKDNTIIVLALAAPGTKFKPPQTRKRKRASSSNGVKSNGASTAGPSGLVQNQDPVNNIQQNQEEPVGLNQQQPDLGLANEPQIPEEVAAGPADPEDMNDVFEFALNNNILDL</sequence>
<reference evidence="2" key="1">
    <citation type="submission" date="2015-04" db="UniProtKB">
        <authorList>
            <consortium name="EnsemblPlants"/>
        </authorList>
    </citation>
    <scope>IDENTIFICATION</scope>
</reference>
<feature type="compositionally biased region" description="Polar residues" evidence="1">
    <location>
        <begin position="33"/>
        <end position="76"/>
    </location>
</feature>
<organism evidence="2">
    <name type="scientific">Oryza punctata</name>
    <name type="common">Red rice</name>
    <dbReference type="NCBI Taxonomy" id="4537"/>
    <lineage>
        <taxon>Eukaryota</taxon>
        <taxon>Viridiplantae</taxon>
        <taxon>Streptophyta</taxon>
        <taxon>Embryophyta</taxon>
        <taxon>Tracheophyta</taxon>
        <taxon>Spermatophyta</taxon>
        <taxon>Magnoliopsida</taxon>
        <taxon>Liliopsida</taxon>
        <taxon>Poales</taxon>
        <taxon>Poaceae</taxon>
        <taxon>BOP clade</taxon>
        <taxon>Oryzoideae</taxon>
        <taxon>Oryzeae</taxon>
        <taxon>Oryzinae</taxon>
        <taxon>Oryza</taxon>
    </lineage>
</organism>
<evidence type="ECO:0000313" key="2">
    <source>
        <dbReference type="EnsemblPlants" id="OPUNC08G04930.1"/>
    </source>
</evidence>
<feature type="region of interest" description="Disordered" evidence="1">
    <location>
        <begin position="1"/>
        <end position="99"/>
    </location>
</feature>
<name>A0A0E0LS04_ORYPU</name>
<dbReference type="EnsemblPlants" id="OPUNC08G04930.1">
    <property type="protein sequence ID" value="OPUNC08G04930.1"/>
    <property type="gene ID" value="OPUNC08G04930"/>
</dbReference>
<reference evidence="2" key="2">
    <citation type="submission" date="2018-05" db="EMBL/GenBank/DDBJ databases">
        <title>OpunRS2 (Oryza punctata Reference Sequence Version 2).</title>
        <authorList>
            <person name="Zhang J."/>
            <person name="Kudrna D."/>
            <person name="Lee S."/>
            <person name="Talag J."/>
            <person name="Welchert J."/>
            <person name="Wing R.A."/>
        </authorList>
    </citation>
    <scope>NUCLEOTIDE SEQUENCE [LARGE SCALE GENOMIC DNA]</scope>
</reference>
<evidence type="ECO:0000256" key="1">
    <source>
        <dbReference type="SAM" id="MobiDB-lite"/>
    </source>
</evidence>
<proteinExistence type="predicted"/>
<dbReference type="OMA" id="GTKFKPP"/>
<dbReference type="Gramene" id="OPUNC08G04930.1">
    <property type="protein sequence ID" value="OPUNC08G04930.1"/>
    <property type="gene ID" value="OPUNC08G04930"/>
</dbReference>
<accession>A0A0E0LS04</accession>
<protein>
    <submittedName>
        <fullName evidence="2">Uncharacterized protein</fullName>
    </submittedName>
</protein>
<keyword evidence="3" id="KW-1185">Reference proteome</keyword>
<evidence type="ECO:0000313" key="3">
    <source>
        <dbReference type="Proteomes" id="UP000026962"/>
    </source>
</evidence>
<dbReference type="AlphaFoldDB" id="A0A0E0LS04"/>
<dbReference type="HOGENOM" id="CLU_2112895_0_0_1"/>